<accession>A0A328HP12</accession>
<name>A0A328HP12_ARTGO</name>
<sequence length="117" mass="12410">MTRKAAGGLQRAFFLWTIAGTSLIVAAAAGAAVVEVFRGTADAGTFVWGMIGIAALLESLVLFAVGLRLRHRYLNQVQSYDSRGDYLADDGSSRPRIPLLGDGQATQNIRNQSLGGN</sequence>
<protein>
    <submittedName>
        <fullName evidence="2">Uncharacterized protein</fullName>
    </submittedName>
</protein>
<evidence type="ECO:0000313" key="2">
    <source>
        <dbReference type="EMBL" id="RAM39125.1"/>
    </source>
</evidence>
<dbReference type="Proteomes" id="UP000249166">
    <property type="component" value="Unassembled WGS sequence"/>
</dbReference>
<keyword evidence="1" id="KW-0472">Membrane</keyword>
<organism evidence="2 3">
    <name type="scientific">Arthrobacter globiformis</name>
    <dbReference type="NCBI Taxonomy" id="1665"/>
    <lineage>
        <taxon>Bacteria</taxon>
        <taxon>Bacillati</taxon>
        <taxon>Actinomycetota</taxon>
        <taxon>Actinomycetes</taxon>
        <taxon>Micrococcales</taxon>
        <taxon>Micrococcaceae</taxon>
        <taxon>Arthrobacter</taxon>
    </lineage>
</organism>
<dbReference type="EMBL" id="QLNP01000007">
    <property type="protein sequence ID" value="RAM39125.1"/>
    <property type="molecule type" value="Genomic_DNA"/>
</dbReference>
<gene>
    <name evidence="2" type="ORF">DBZ45_00810</name>
</gene>
<dbReference type="AlphaFoldDB" id="A0A328HP12"/>
<feature type="transmembrane region" description="Helical" evidence="1">
    <location>
        <begin position="12"/>
        <end position="34"/>
    </location>
</feature>
<evidence type="ECO:0000313" key="3">
    <source>
        <dbReference type="Proteomes" id="UP000249166"/>
    </source>
</evidence>
<keyword evidence="1" id="KW-1133">Transmembrane helix</keyword>
<dbReference type="RefSeq" id="WP_111902092.1">
    <property type="nucleotide sequence ID" value="NZ_QLNP01000007.1"/>
</dbReference>
<comment type="caution">
    <text evidence="2">The sequence shown here is derived from an EMBL/GenBank/DDBJ whole genome shotgun (WGS) entry which is preliminary data.</text>
</comment>
<reference evidence="2 3" key="1">
    <citation type="submission" date="2018-04" db="EMBL/GenBank/DDBJ databases">
        <title>Bacteria isolated from cave deposits of Manipur.</title>
        <authorList>
            <person name="Sahoo D."/>
            <person name="Sarangthem I."/>
            <person name="Nandeibam J."/>
        </authorList>
    </citation>
    <scope>NUCLEOTIDE SEQUENCE [LARGE SCALE GENOMIC DNA]</scope>
    <source>
        <strain evidence="3">mrc11</strain>
    </source>
</reference>
<feature type="transmembrane region" description="Helical" evidence="1">
    <location>
        <begin position="46"/>
        <end position="67"/>
    </location>
</feature>
<keyword evidence="1" id="KW-0812">Transmembrane</keyword>
<proteinExistence type="predicted"/>
<dbReference type="OrthoDB" id="4945405at2"/>
<evidence type="ECO:0000256" key="1">
    <source>
        <dbReference type="SAM" id="Phobius"/>
    </source>
</evidence>